<protein>
    <recommendedName>
        <fullName evidence="1">FAD/NAD(P)-binding domain-containing protein</fullName>
    </recommendedName>
</protein>
<feature type="non-terminal residue" evidence="2">
    <location>
        <position position="1"/>
    </location>
</feature>
<sequence>GKDLTLDDLEEIGYEAIFIAIGAHRSKKLNIPGESLEGVIDGLSFLKRVNLGKKVEIGKRVAIIGGGNTAVDAARSSIRLGAEKAYLIYRRTKEEMPAILEEIEKAEEEGVKIQRQSLCILIWLIRRHRLALLDQLQ</sequence>
<comment type="caution">
    <text evidence="2">The sequence shown here is derived from an EMBL/GenBank/DDBJ whole genome shotgun (WGS) entry which is preliminary data.</text>
</comment>
<dbReference type="Gene3D" id="3.50.50.60">
    <property type="entry name" value="FAD/NAD(P)-binding domain"/>
    <property type="match status" value="1"/>
</dbReference>
<name>X1H5Y2_9ZZZZ</name>
<dbReference type="EMBL" id="BARU01021774">
    <property type="protein sequence ID" value="GAH49274.1"/>
    <property type="molecule type" value="Genomic_DNA"/>
</dbReference>
<accession>X1H5Y2</accession>
<dbReference type="PANTHER" id="PTHR42783">
    <property type="entry name" value="GLUTAMATE SYNTHASE [NADPH] SMALL CHAIN"/>
    <property type="match status" value="1"/>
</dbReference>
<organism evidence="2">
    <name type="scientific">marine sediment metagenome</name>
    <dbReference type="NCBI Taxonomy" id="412755"/>
    <lineage>
        <taxon>unclassified sequences</taxon>
        <taxon>metagenomes</taxon>
        <taxon>ecological metagenomes</taxon>
    </lineage>
</organism>
<dbReference type="PANTHER" id="PTHR42783:SF3">
    <property type="entry name" value="GLUTAMATE SYNTHASE [NADPH] SMALL CHAIN-RELATED"/>
    <property type="match status" value="1"/>
</dbReference>
<dbReference type="Pfam" id="PF07992">
    <property type="entry name" value="Pyr_redox_2"/>
    <property type="match status" value="1"/>
</dbReference>
<feature type="domain" description="FAD/NAD(P)-binding" evidence="1">
    <location>
        <begin position="7"/>
        <end position="115"/>
    </location>
</feature>
<dbReference type="InterPro" id="IPR036188">
    <property type="entry name" value="FAD/NAD-bd_sf"/>
</dbReference>
<gene>
    <name evidence="2" type="ORF">S03H2_35574</name>
</gene>
<reference evidence="2" key="1">
    <citation type="journal article" date="2014" name="Front. Microbiol.">
        <title>High frequency of phylogenetically diverse reductive dehalogenase-homologous genes in deep subseafloor sedimentary metagenomes.</title>
        <authorList>
            <person name="Kawai M."/>
            <person name="Futagami T."/>
            <person name="Toyoda A."/>
            <person name="Takaki Y."/>
            <person name="Nishi S."/>
            <person name="Hori S."/>
            <person name="Arai W."/>
            <person name="Tsubouchi T."/>
            <person name="Morono Y."/>
            <person name="Uchiyama I."/>
            <person name="Ito T."/>
            <person name="Fujiyama A."/>
            <person name="Inagaki F."/>
            <person name="Takami H."/>
        </authorList>
    </citation>
    <scope>NUCLEOTIDE SEQUENCE</scope>
    <source>
        <strain evidence="2">Expedition CK06-06</strain>
    </source>
</reference>
<dbReference type="AlphaFoldDB" id="X1H5Y2"/>
<proteinExistence type="predicted"/>
<dbReference type="SUPFAM" id="SSF51971">
    <property type="entry name" value="Nucleotide-binding domain"/>
    <property type="match status" value="1"/>
</dbReference>
<dbReference type="GO" id="GO:0016491">
    <property type="term" value="F:oxidoreductase activity"/>
    <property type="evidence" value="ECO:0007669"/>
    <property type="project" value="InterPro"/>
</dbReference>
<evidence type="ECO:0000313" key="2">
    <source>
        <dbReference type="EMBL" id="GAH49274.1"/>
    </source>
</evidence>
<dbReference type="InterPro" id="IPR023753">
    <property type="entry name" value="FAD/NAD-binding_dom"/>
</dbReference>
<evidence type="ECO:0000259" key="1">
    <source>
        <dbReference type="Pfam" id="PF07992"/>
    </source>
</evidence>